<dbReference type="AlphaFoldDB" id="A0AA41W9D5"/>
<reference evidence="2 3" key="1">
    <citation type="journal article" date="2013" name="Antonie Van Leeuwenhoek">
        <title>Echinimonas agarilytica gen. nov., sp. nov., a new gammaproteobacterium isolated from the sea urchin Strongylocentrotus intermedius.</title>
        <authorList>
            <person name="Nedashkovskaya O.I."/>
            <person name="Stenkova A.M."/>
            <person name="Zhukova N.V."/>
            <person name="Van Trappen S."/>
            <person name="Lee J.S."/>
            <person name="Kim S.B."/>
        </authorList>
    </citation>
    <scope>NUCLEOTIDE SEQUENCE [LARGE SCALE GENOMIC DNA]</scope>
    <source>
        <strain evidence="2 3">KMM 6351</strain>
    </source>
</reference>
<keyword evidence="2" id="KW-0808">Transferase</keyword>
<dbReference type="EMBL" id="JAMQGP010000011">
    <property type="protein sequence ID" value="MCM2681499.1"/>
    <property type="molecule type" value="Genomic_DNA"/>
</dbReference>
<dbReference type="SUPFAM" id="SSF53756">
    <property type="entry name" value="UDP-Glycosyltransferase/glycogen phosphorylase"/>
    <property type="match status" value="1"/>
</dbReference>
<dbReference type="Pfam" id="PF13579">
    <property type="entry name" value="Glyco_trans_4_4"/>
    <property type="match status" value="1"/>
</dbReference>
<keyword evidence="3" id="KW-1185">Reference proteome</keyword>
<evidence type="ECO:0000313" key="2">
    <source>
        <dbReference type="EMBL" id="MCM2681499.1"/>
    </source>
</evidence>
<feature type="domain" description="Glycosyltransferase subfamily 4-like N-terminal" evidence="1">
    <location>
        <begin position="25"/>
        <end position="208"/>
    </location>
</feature>
<comment type="caution">
    <text evidence="2">The sequence shown here is derived from an EMBL/GenBank/DDBJ whole genome shotgun (WGS) entry which is preliminary data.</text>
</comment>
<keyword evidence="2" id="KW-0328">Glycosyltransferase</keyword>
<evidence type="ECO:0000259" key="1">
    <source>
        <dbReference type="Pfam" id="PF13579"/>
    </source>
</evidence>
<name>A0AA41W9D5_9GAMM</name>
<accession>A0AA41W9D5</accession>
<dbReference type="EC" id="2.4.-.-" evidence="2"/>
<dbReference type="GO" id="GO:0016757">
    <property type="term" value="F:glycosyltransferase activity"/>
    <property type="evidence" value="ECO:0007669"/>
    <property type="project" value="UniProtKB-KW"/>
</dbReference>
<proteinExistence type="predicted"/>
<gene>
    <name evidence="2" type="ORF">NAF29_17775</name>
</gene>
<organism evidence="2 3">
    <name type="scientific">Echinimonas agarilytica</name>
    <dbReference type="NCBI Taxonomy" id="1215918"/>
    <lineage>
        <taxon>Bacteria</taxon>
        <taxon>Pseudomonadati</taxon>
        <taxon>Pseudomonadota</taxon>
        <taxon>Gammaproteobacteria</taxon>
        <taxon>Alteromonadales</taxon>
        <taxon>Echinimonadaceae</taxon>
        <taxon>Echinimonas</taxon>
    </lineage>
</organism>
<evidence type="ECO:0000313" key="3">
    <source>
        <dbReference type="Proteomes" id="UP001165393"/>
    </source>
</evidence>
<dbReference type="Gene3D" id="3.40.50.2000">
    <property type="entry name" value="Glycogen Phosphorylase B"/>
    <property type="match status" value="2"/>
</dbReference>
<dbReference type="InterPro" id="IPR028098">
    <property type="entry name" value="Glyco_trans_4-like_N"/>
</dbReference>
<sequence length="409" mass="46154">MAIQQKPSLLMIALEVPPCRSAGVQRTLKFAEYLVQKGWRPIILTVESDIYKNTDAEPYQWPEGVEVVRTKALDSSKAFSIKGKYFAWSAIPDKWWTWLFSAIPAGKRLIQQHNPALIWSTYPVSTAHFIAWRLSKASGLPWVADYRDPLQVRYDPAVERYSTIAKWIERKVMLNATRVVCTADKSKQLYQSIYPQLPDNKYEVIQNGFDEGNFNQLTTRDPSVNHGKFVFLYSGALYPRGRDPVPLFKAIQALKKSGVVCSEQVEFRFRGAGDGAGYQTVMQQLDVADCVRFMPPVSYQESLQEMLNSDALLLIQGELFNNQIPGKLYEYIRVGQPILALTPEQSATAQVVQDSQRGLVAENAEGLEQAISAILAGFDVPDLNAFDYSREQRADELDQLFTGIIKGTH</sequence>
<dbReference type="PANTHER" id="PTHR12526">
    <property type="entry name" value="GLYCOSYLTRANSFERASE"/>
    <property type="match status" value="1"/>
</dbReference>
<protein>
    <submittedName>
        <fullName evidence="2">Glycosyltransferase</fullName>
        <ecNumber evidence="2">2.4.-.-</ecNumber>
    </submittedName>
</protein>
<dbReference type="Proteomes" id="UP001165393">
    <property type="component" value="Unassembled WGS sequence"/>
</dbReference>
<dbReference type="RefSeq" id="WP_251262979.1">
    <property type="nucleotide sequence ID" value="NZ_JAMQGP010000011.1"/>
</dbReference>